<feature type="transmembrane region" description="Helical" evidence="1">
    <location>
        <begin position="850"/>
        <end position="869"/>
    </location>
</feature>
<reference evidence="2" key="1">
    <citation type="submission" date="2018-05" db="EMBL/GenBank/DDBJ databases">
        <authorList>
            <person name="Lanie J.A."/>
            <person name="Ng W.-L."/>
            <person name="Kazmierczak K.M."/>
            <person name="Andrzejewski T.M."/>
            <person name="Davidsen T.M."/>
            <person name="Wayne K.J."/>
            <person name="Tettelin H."/>
            <person name="Glass J.I."/>
            <person name="Rusch D."/>
            <person name="Podicherti R."/>
            <person name="Tsui H.-C.T."/>
            <person name="Winkler M.E."/>
        </authorList>
    </citation>
    <scope>NUCLEOTIDE SEQUENCE</scope>
</reference>
<dbReference type="PRINTS" id="PR00702">
    <property type="entry name" value="ACRIFLAVINRP"/>
</dbReference>
<protein>
    <recommendedName>
        <fullName evidence="3">SSD domain-containing protein</fullName>
    </recommendedName>
</protein>
<dbReference type="PANTHER" id="PTHR32063">
    <property type="match status" value="1"/>
</dbReference>
<feature type="transmembrane region" description="Helical" evidence="1">
    <location>
        <begin position="309"/>
        <end position="330"/>
    </location>
</feature>
<dbReference type="EMBL" id="UINC01002404">
    <property type="protein sequence ID" value="SUZ96326.1"/>
    <property type="molecule type" value="Genomic_DNA"/>
</dbReference>
<feature type="transmembrane region" description="Helical" evidence="1">
    <location>
        <begin position="876"/>
        <end position="896"/>
    </location>
</feature>
<feature type="transmembrane region" description="Helical" evidence="1">
    <location>
        <begin position="436"/>
        <end position="459"/>
    </location>
</feature>
<evidence type="ECO:0008006" key="3">
    <source>
        <dbReference type="Google" id="ProtNLM"/>
    </source>
</evidence>
<feature type="transmembrane region" description="Helical" evidence="1">
    <location>
        <begin position="979"/>
        <end position="1004"/>
    </location>
</feature>
<dbReference type="PANTHER" id="PTHR32063:SF33">
    <property type="entry name" value="RND SUPERFAMILY EFFLUX PUMP PERMEASE COMPONENT"/>
    <property type="match status" value="1"/>
</dbReference>
<dbReference type="GO" id="GO:0005886">
    <property type="term" value="C:plasma membrane"/>
    <property type="evidence" value="ECO:0007669"/>
    <property type="project" value="TreeGrafter"/>
</dbReference>
<keyword evidence="1" id="KW-0472">Membrane</keyword>
<feature type="transmembrane region" description="Helical" evidence="1">
    <location>
        <begin position="501"/>
        <end position="522"/>
    </location>
</feature>
<keyword evidence="1" id="KW-1133">Transmembrane helix</keyword>
<evidence type="ECO:0000313" key="2">
    <source>
        <dbReference type="EMBL" id="SUZ96326.1"/>
    </source>
</evidence>
<dbReference type="SUPFAM" id="SSF82693">
    <property type="entry name" value="Multidrug efflux transporter AcrB pore domain, PN1, PN2, PC1 and PC2 subdomains"/>
    <property type="match status" value="1"/>
</dbReference>
<dbReference type="Gene3D" id="3.30.70.1440">
    <property type="entry name" value="Multidrug efflux transporter AcrB pore domain"/>
    <property type="match status" value="1"/>
</dbReference>
<dbReference type="Gene3D" id="1.20.1640.10">
    <property type="entry name" value="Multidrug efflux transporter AcrB transmembrane domain"/>
    <property type="match status" value="2"/>
</dbReference>
<organism evidence="2">
    <name type="scientific">marine metagenome</name>
    <dbReference type="NCBI Taxonomy" id="408172"/>
    <lineage>
        <taxon>unclassified sequences</taxon>
        <taxon>metagenomes</taxon>
        <taxon>ecological metagenomes</taxon>
    </lineage>
</organism>
<dbReference type="Pfam" id="PF00873">
    <property type="entry name" value="ACR_tran"/>
    <property type="match status" value="1"/>
</dbReference>
<feature type="transmembrane region" description="Helical" evidence="1">
    <location>
        <begin position="404"/>
        <end position="424"/>
    </location>
</feature>
<dbReference type="InterPro" id="IPR027463">
    <property type="entry name" value="AcrB_DN_DC_subdom"/>
</dbReference>
<dbReference type="SUPFAM" id="SSF82714">
    <property type="entry name" value="Multidrug efflux transporter AcrB TolC docking domain, DN and DC subdomains"/>
    <property type="match status" value="2"/>
</dbReference>
<gene>
    <name evidence="2" type="ORF">METZ01_LOCUS49180</name>
</gene>
<dbReference type="GO" id="GO:0042910">
    <property type="term" value="F:xenobiotic transmembrane transporter activity"/>
    <property type="evidence" value="ECO:0007669"/>
    <property type="project" value="TreeGrafter"/>
</dbReference>
<dbReference type="InterPro" id="IPR001036">
    <property type="entry name" value="Acrflvin-R"/>
</dbReference>
<sequence length="1026" mass="113303">MILLILFGVYGLTQMKRQLMPDFGLELIVIDVEWSGASAEDVEANIIDAIEPEVRFIDKVEKVTATSYEGRTRMQLFFEADTSMSKALADVQSAVSRITTFPQDIEKPIVTQVIQRDEVCRIDISGPFSDKTLKYFARQMRDDLINMGLANVRFEGARDQEIWIEVPSDNLRELDLTLSDISNRIAASSIDLPSGSINSGDISKQIRSEQLARTPRELRQIEVVSKGSGEKLYLKDIAKVFETFQEDSPYRINQEGSSIGLLVSRTRGADSLISQELVQEYMGKISTKYPESLEIVVYDVFADSVRQRLTMLVENGQLGLLLVLGVLFLFLNGRVALWVAIGIPVAFLGGLGAMSVLGLSLDMITMFALILGIGIVVDDAIVVSEHTSTLHRRGMHYQEAATQAANRMFPPVLAASLTTMAAFLPVLMIKNEVGEIISGIPITLSLIIVASLVECFLVLPTHLRKSLKKISHARQTKPRKFDVWFSHFRDQYFCRFSEITFLHKGFTVIATFCLFCIAIALLSSGRVKFEFFALPESDTIHANFTFTPGTSAYVTEQMAKELGRSARAAEDILTNGKGGLVSFGIGNIGATDTGRGNLITNTTGNHIGSYSVELVDGDLRDVRNPMFIKTWKEQTQMLPGLEKLLIFETQAGGPPGRDLDIRIIGKDMQSMKMAAVELQKQLRGVPGLIAVEDDLPFGKEDILLELKPEGEAMGFSTEEVARQVRNSFSGAVAKRFAEDAEEIIVRVKLPRAETKQQTIRDVYLTSPNKTDVLLSEVVTLTKRLGFTRINRENGLRQVSVTGDVNPAITTTNSVLATVRQEISPAIEKQFDVQVDFKGKAEEQSEALGDLSIALIVTIASIYIILAWLFASYTTPLVIMAVVPFGLIGAIFGHYLLDFNLNMFSLMALLGLSGVLVNDSIILVTTIKRFLADGLDLEKAVVEGVRERLRPVILTTTTTVVGLTPILFEKSLQAQLVQPLAITFIFGMLLAPYLVLIFVPSVLGIGNSLKNKFNLFMLQAGYRKTTI</sequence>
<feature type="transmembrane region" description="Helical" evidence="1">
    <location>
        <begin position="947"/>
        <end position="967"/>
    </location>
</feature>
<proteinExistence type="predicted"/>
<dbReference type="Gene3D" id="3.30.70.1430">
    <property type="entry name" value="Multidrug efflux transporter AcrB pore domain"/>
    <property type="match status" value="2"/>
</dbReference>
<evidence type="ECO:0000256" key="1">
    <source>
        <dbReference type="SAM" id="Phobius"/>
    </source>
</evidence>
<dbReference type="Gene3D" id="3.30.70.1320">
    <property type="entry name" value="Multidrug efflux transporter AcrB pore domain like"/>
    <property type="match status" value="1"/>
</dbReference>
<name>A0A381RWV2_9ZZZZ</name>
<feature type="transmembrane region" description="Helical" evidence="1">
    <location>
        <begin position="337"/>
        <end position="357"/>
    </location>
</feature>
<dbReference type="AlphaFoldDB" id="A0A381RWV2"/>
<feature type="transmembrane region" description="Helical" evidence="1">
    <location>
        <begin position="363"/>
        <end position="383"/>
    </location>
</feature>
<dbReference type="Gene3D" id="3.30.2090.10">
    <property type="entry name" value="Multidrug efflux transporter AcrB TolC docking domain, DN and DC subdomains"/>
    <property type="match status" value="2"/>
</dbReference>
<keyword evidence="1" id="KW-0812">Transmembrane</keyword>
<accession>A0A381RWV2</accession>
<dbReference type="SUPFAM" id="SSF82866">
    <property type="entry name" value="Multidrug efflux transporter AcrB transmembrane domain"/>
    <property type="match status" value="2"/>
</dbReference>
<feature type="transmembrane region" description="Helical" evidence="1">
    <location>
        <begin position="902"/>
        <end position="926"/>
    </location>
</feature>